<sequence length="558" mass="63726">MASTEAGEERVRTRGRRRPVQVLNWDQHRELILHLYETENRPLREVCDIMRESHGFGATQRMYKTKFKAWGVTKYRVNSLVKRFDRQVKQSHARSREPYHATNTNGFYAADVETGLPAVRHGYHQGMIVNDDTSYFPILPYRNRTFGYLDLPCSWNRSSSLSSAMSVNHTPNRSQGPSQPSNSEKASILTPESFGSSEANCLPSLAPFEIDSSVARTHDLLGIGSDVEAYAPYPRRTSQVPRSVPQGCMHDVHPDDQMLAGEIIDQTMGLSSPSTFGIPTPTEAFQELMGRPIEDSIFPLDEFKQQLDHMRSAELDSDLTSPQPETWTTLSLQINVLCGQEKTSEAKHYMLWAGMIFERLVQEKNDQILSILNTALANLFLHKNATLAVELLSQAQVAASFHLEPEDPLIVSMTFMISMAMRKVKTCAVSICKLRQVAQQMKTLWGANHRYCIIADYHLAWRLAMEPNLRAEALKILHETQIRSEKVFDPLHMQTVALVSTKARVLCHLGHYLEAQRTSFDALQRVQRWDIMSDHPYYLEAIRRHEIFLKELNRVRSR</sequence>
<dbReference type="EMBL" id="JAACFV010000049">
    <property type="protein sequence ID" value="KAF7508840.1"/>
    <property type="molecule type" value="Genomic_DNA"/>
</dbReference>
<reference evidence="3" key="1">
    <citation type="submission" date="2020-02" db="EMBL/GenBank/DDBJ databases">
        <authorList>
            <person name="Palmer J.M."/>
        </authorList>
    </citation>
    <scope>NUCLEOTIDE SEQUENCE</scope>
    <source>
        <strain evidence="3">EPUS1.4</strain>
        <tissue evidence="3">Thallus</tissue>
    </source>
</reference>
<name>A0A8H7E522_9EURO</name>
<evidence type="ECO:0000259" key="2">
    <source>
        <dbReference type="Pfam" id="PF14420"/>
    </source>
</evidence>
<protein>
    <recommendedName>
        <fullName evidence="2">Clr5 domain-containing protein</fullName>
    </recommendedName>
</protein>
<gene>
    <name evidence="3" type="ORF">GJ744_008717</name>
</gene>
<evidence type="ECO:0000313" key="4">
    <source>
        <dbReference type="Proteomes" id="UP000606974"/>
    </source>
</evidence>
<feature type="domain" description="Clr5" evidence="2">
    <location>
        <begin position="24"/>
        <end position="74"/>
    </location>
</feature>
<evidence type="ECO:0000313" key="3">
    <source>
        <dbReference type="EMBL" id="KAF7508840.1"/>
    </source>
</evidence>
<dbReference type="InterPro" id="IPR025676">
    <property type="entry name" value="Clr5_dom"/>
</dbReference>
<evidence type="ECO:0000256" key="1">
    <source>
        <dbReference type="SAM" id="MobiDB-lite"/>
    </source>
</evidence>
<organism evidence="3 4">
    <name type="scientific">Endocarpon pusillum</name>
    <dbReference type="NCBI Taxonomy" id="364733"/>
    <lineage>
        <taxon>Eukaryota</taxon>
        <taxon>Fungi</taxon>
        <taxon>Dikarya</taxon>
        <taxon>Ascomycota</taxon>
        <taxon>Pezizomycotina</taxon>
        <taxon>Eurotiomycetes</taxon>
        <taxon>Chaetothyriomycetidae</taxon>
        <taxon>Verrucariales</taxon>
        <taxon>Verrucariaceae</taxon>
        <taxon>Endocarpon</taxon>
    </lineage>
</organism>
<dbReference type="PANTHER" id="PTHR38788:SF3">
    <property type="entry name" value="CLR5 DOMAIN-CONTAINING PROTEIN"/>
    <property type="match status" value="1"/>
</dbReference>
<accession>A0A8H7E522</accession>
<dbReference type="PANTHER" id="PTHR38788">
    <property type="entry name" value="CLR5 DOMAIN-CONTAINING PROTEIN"/>
    <property type="match status" value="1"/>
</dbReference>
<dbReference type="OrthoDB" id="5986190at2759"/>
<dbReference type="Proteomes" id="UP000606974">
    <property type="component" value="Unassembled WGS sequence"/>
</dbReference>
<dbReference type="Pfam" id="PF14420">
    <property type="entry name" value="Clr5"/>
    <property type="match status" value="1"/>
</dbReference>
<proteinExistence type="predicted"/>
<feature type="compositionally biased region" description="Polar residues" evidence="1">
    <location>
        <begin position="162"/>
        <end position="185"/>
    </location>
</feature>
<comment type="caution">
    <text evidence="3">The sequence shown here is derived from an EMBL/GenBank/DDBJ whole genome shotgun (WGS) entry which is preliminary data.</text>
</comment>
<dbReference type="AlphaFoldDB" id="A0A8H7E522"/>
<feature type="region of interest" description="Disordered" evidence="1">
    <location>
        <begin position="162"/>
        <end position="194"/>
    </location>
</feature>
<keyword evidence="4" id="KW-1185">Reference proteome</keyword>